<keyword evidence="1" id="KW-0472">Membrane</keyword>
<evidence type="ECO:0008006" key="3">
    <source>
        <dbReference type="Google" id="ProtNLM"/>
    </source>
</evidence>
<dbReference type="Pfam" id="PF06170">
    <property type="entry name" value="DUF983"/>
    <property type="match status" value="1"/>
</dbReference>
<name>A0A6J4LQS0_9SPHI</name>
<feature type="transmembrane region" description="Helical" evidence="1">
    <location>
        <begin position="62"/>
        <end position="83"/>
    </location>
</feature>
<proteinExistence type="predicted"/>
<keyword evidence="1" id="KW-1133">Transmembrane helix</keyword>
<gene>
    <name evidence="2" type="ORF">AVDCRST_MAG56-7846</name>
</gene>
<protein>
    <recommendedName>
        <fullName evidence="3">DUF983 domain-containing protein</fullName>
    </recommendedName>
</protein>
<organism evidence="2">
    <name type="scientific">uncultured Cytophagales bacterium</name>
    <dbReference type="NCBI Taxonomy" id="158755"/>
    <lineage>
        <taxon>Bacteria</taxon>
        <taxon>Pseudomonadati</taxon>
        <taxon>Bacteroidota</taxon>
        <taxon>Sphingobacteriia</taxon>
        <taxon>Sphingobacteriales</taxon>
        <taxon>environmental samples</taxon>
    </lineage>
</organism>
<dbReference type="EMBL" id="CADCTQ010000656">
    <property type="protein sequence ID" value="CAA9339534.1"/>
    <property type="molecule type" value="Genomic_DNA"/>
</dbReference>
<feature type="transmembrane region" description="Helical" evidence="1">
    <location>
        <begin position="89"/>
        <end position="108"/>
    </location>
</feature>
<dbReference type="AlphaFoldDB" id="A0A6J4LQS0"/>
<accession>A0A6J4LQS0</accession>
<evidence type="ECO:0000313" key="2">
    <source>
        <dbReference type="EMBL" id="CAA9339534.1"/>
    </source>
</evidence>
<evidence type="ECO:0000256" key="1">
    <source>
        <dbReference type="SAM" id="Phobius"/>
    </source>
</evidence>
<dbReference type="InterPro" id="IPR009325">
    <property type="entry name" value="DUF983"/>
</dbReference>
<keyword evidence="1" id="KW-0812">Transmembrane</keyword>
<reference evidence="2" key="1">
    <citation type="submission" date="2020-02" db="EMBL/GenBank/DDBJ databases">
        <authorList>
            <person name="Meier V. D."/>
        </authorList>
    </citation>
    <scope>NUCLEOTIDE SEQUENCE</scope>
    <source>
        <strain evidence="2">AVDCRST_MAG56</strain>
    </source>
</reference>
<sequence length="125" mass="14217">MIPTKGNKLYSVLHGVCPRCQEGKVFRFAPYRNLDFSKMNEQCSVCSLVFEPEPDFYQGAMYVSYGLSTGLFLAVGVVLLFYLELGYGITFAAILLLGIGLLPVLFRVSRLVWLNLFFNYRPLNR</sequence>